<dbReference type="SUPFAM" id="SSF46785">
    <property type="entry name" value="Winged helix' DNA-binding domain"/>
    <property type="match status" value="1"/>
</dbReference>
<evidence type="ECO:0000313" key="3">
    <source>
        <dbReference type="Proteomes" id="UP000319335"/>
    </source>
</evidence>
<sequence>MKKRLLDVAFASDKRTNVLLLLQNCPQEMNYLLKSLETTRNAILPQIKILEEHNLVTHYGETYELTSIGKMIVDMMKPLIDTTEILDVDIDYWGSHYLNFIPHHLLSRIGEIGKPTVVSISPVDQYDTRKLYLEKSKESKFQYSVTTLLYPNYHDIFTYLIENNLKTNLIVSETLFEKIRTDYRANFKNYIKTDVINVYVYKKKMDFLFFTYDEFFINLYLLKSNKEFDTRFMRFDNKNAIKWAEELFDYFLKDSVQITEL</sequence>
<dbReference type="Proteomes" id="UP000319335">
    <property type="component" value="Unassembled WGS sequence"/>
</dbReference>
<gene>
    <name evidence="2" type="ORF">FKV42_04935</name>
</gene>
<comment type="caution">
    <text evidence="2">The sequence shown here is derived from an EMBL/GenBank/DDBJ whole genome shotgun (WGS) entry which is preliminary data.</text>
</comment>
<name>A0A7Z8KNT7_9EURY</name>
<dbReference type="OrthoDB" id="11410at2157"/>
<dbReference type="Gene3D" id="1.10.10.10">
    <property type="entry name" value="Winged helix-like DNA-binding domain superfamily/Winged helix DNA-binding domain"/>
    <property type="match status" value="1"/>
</dbReference>
<dbReference type="InterPro" id="IPR036390">
    <property type="entry name" value="WH_DNA-bd_sf"/>
</dbReference>
<protein>
    <submittedName>
        <fullName evidence="2">DUF1724 domain-containing protein</fullName>
    </submittedName>
</protein>
<dbReference type="EMBL" id="VIAQ01000012">
    <property type="protein sequence ID" value="TQD26110.1"/>
    <property type="molecule type" value="Genomic_DNA"/>
</dbReference>
<reference evidence="2 3" key="1">
    <citation type="submission" date="2019-06" db="EMBL/GenBank/DDBJ databases">
        <title>Draft genome sequence of Methanolobus vulcani B1d.</title>
        <authorList>
            <person name="Creighbaum A.J."/>
            <person name="Ticak T."/>
            <person name="Hariraju D."/>
            <person name="Arivett B.A."/>
            <person name="Ferguson D.J.Jr."/>
        </authorList>
    </citation>
    <scope>NUCLEOTIDE SEQUENCE [LARGE SCALE GENOMIC DNA]</scope>
    <source>
        <strain evidence="2 3">B1d</strain>
    </source>
</reference>
<proteinExistence type="predicted"/>
<feature type="domain" description="Methanogenesis regulatory protein FilR1 middle" evidence="1">
    <location>
        <begin position="130"/>
        <end position="253"/>
    </location>
</feature>
<evidence type="ECO:0000259" key="1">
    <source>
        <dbReference type="Pfam" id="PF08350"/>
    </source>
</evidence>
<dbReference type="Pfam" id="PF08350">
    <property type="entry name" value="FilR1_middle"/>
    <property type="match status" value="1"/>
</dbReference>
<dbReference type="InterPro" id="IPR036388">
    <property type="entry name" value="WH-like_DNA-bd_sf"/>
</dbReference>
<dbReference type="RefSeq" id="WP_154809146.1">
    <property type="nucleotide sequence ID" value="NZ_VIAQ01000012.1"/>
</dbReference>
<dbReference type="InterPro" id="IPR016490">
    <property type="entry name" value="Tscrpt_reg_HTH_AF0396-typ3"/>
</dbReference>
<keyword evidence="3" id="KW-1185">Reference proteome</keyword>
<organism evidence="2 3">
    <name type="scientific">Methanolobus vulcani</name>
    <dbReference type="NCBI Taxonomy" id="38026"/>
    <lineage>
        <taxon>Archaea</taxon>
        <taxon>Methanobacteriati</taxon>
        <taxon>Methanobacteriota</taxon>
        <taxon>Stenosarchaea group</taxon>
        <taxon>Methanomicrobia</taxon>
        <taxon>Methanosarcinales</taxon>
        <taxon>Methanosarcinaceae</taxon>
        <taxon>Methanolobus</taxon>
    </lineage>
</organism>
<accession>A0A7Z8KNT7</accession>
<evidence type="ECO:0000313" key="2">
    <source>
        <dbReference type="EMBL" id="TQD26110.1"/>
    </source>
</evidence>
<dbReference type="PIRSF" id="PIRSF006692">
    <property type="entry name" value="TF_HTH_AF0396_prd"/>
    <property type="match status" value="1"/>
</dbReference>
<dbReference type="AlphaFoldDB" id="A0A7Z8KNT7"/>
<dbReference type="InterPro" id="IPR013561">
    <property type="entry name" value="FilR1_middle_dom"/>
</dbReference>